<name>A0A8J7TU42_9PROT</name>
<accession>A0A8J7TU42</accession>
<feature type="signal peptide" evidence="1">
    <location>
        <begin position="1"/>
        <end position="25"/>
    </location>
</feature>
<evidence type="ECO:0000313" key="2">
    <source>
        <dbReference type="EMBL" id="MBN9413545.1"/>
    </source>
</evidence>
<reference evidence="2" key="1">
    <citation type="submission" date="2021-02" db="EMBL/GenBank/DDBJ databases">
        <title>Thiocyanate and organic carbon inputs drive convergent selection for specific autotrophic Afipia and Thiobacillus strains within complex microbiomes.</title>
        <authorList>
            <person name="Huddy R.J."/>
            <person name="Sachdeva R."/>
            <person name="Kadzinga F."/>
            <person name="Kantor R.S."/>
            <person name="Harrison S.T.L."/>
            <person name="Banfield J.F."/>
        </authorList>
    </citation>
    <scope>NUCLEOTIDE SEQUENCE</scope>
    <source>
        <strain evidence="2">SCN18_10_11_15_R4_P_38_20</strain>
    </source>
</reference>
<gene>
    <name evidence="2" type="ORF">J0H12_06460</name>
</gene>
<sequence length="98" mass="10871">MLKKIELACLVGVATLGLFSGVANASKESPQCSRETMLKIQDIQQKRDLSNASRDSVQGQYYELQLAKFPYDCVKASEEAQANAIQEGKTNLKNKFNK</sequence>
<keyword evidence="1" id="KW-0732">Signal</keyword>
<dbReference type="AlphaFoldDB" id="A0A8J7TU42"/>
<dbReference type="EMBL" id="JAFKGL010000026">
    <property type="protein sequence ID" value="MBN9413545.1"/>
    <property type="molecule type" value="Genomic_DNA"/>
</dbReference>
<evidence type="ECO:0000313" key="3">
    <source>
        <dbReference type="Proteomes" id="UP000664414"/>
    </source>
</evidence>
<feature type="chain" id="PRO_5035305526" evidence="1">
    <location>
        <begin position="26"/>
        <end position="98"/>
    </location>
</feature>
<comment type="caution">
    <text evidence="2">The sequence shown here is derived from an EMBL/GenBank/DDBJ whole genome shotgun (WGS) entry which is preliminary data.</text>
</comment>
<dbReference type="Proteomes" id="UP000664414">
    <property type="component" value="Unassembled WGS sequence"/>
</dbReference>
<protein>
    <submittedName>
        <fullName evidence="2">Uncharacterized protein</fullName>
    </submittedName>
</protein>
<proteinExistence type="predicted"/>
<organism evidence="2 3">
    <name type="scientific">Candidatus Paracaedimonas acanthamoebae</name>
    <dbReference type="NCBI Taxonomy" id="244581"/>
    <lineage>
        <taxon>Bacteria</taxon>
        <taxon>Pseudomonadati</taxon>
        <taxon>Pseudomonadota</taxon>
        <taxon>Alphaproteobacteria</taxon>
        <taxon>Holosporales</taxon>
        <taxon>Caedimonadaceae</taxon>
        <taxon>Candidatus Paracaedimonas</taxon>
    </lineage>
</organism>
<evidence type="ECO:0000256" key="1">
    <source>
        <dbReference type="SAM" id="SignalP"/>
    </source>
</evidence>